<feature type="compositionally biased region" description="Low complexity" evidence="11">
    <location>
        <begin position="153"/>
        <end position="169"/>
    </location>
</feature>
<evidence type="ECO:0000256" key="3">
    <source>
        <dbReference type="ARBA" id="ARBA00007317"/>
    </source>
</evidence>
<dbReference type="FunFam" id="3.30.559.10:FF:000007">
    <property type="entry name" value="Dihydrolipoamide acetyltransferase component of pyruvate dehydrogenase complex"/>
    <property type="match status" value="1"/>
</dbReference>
<dbReference type="FunFam" id="2.40.50.100:FF:000013">
    <property type="entry name" value="Dihydrolipoamide acetyltransferase component of pyruvate dehydrogenase complex"/>
    <property type="match status" value="1"/>
</dbReference>
<evidence type="ECO:0000313" key="14">
    <source>
        <dbReference type="EMBL" id="RPA82201.1"/>
    </source>
</evidence>
<gene>
    <name evidence="14" type="ORF">BJ508DRAFT_225034</name>
</gene>
<dbReference type="PROSITE" id="PS00189">
    <property type="entry name" value="LIPOYL"/>
    <property type="match status" value="1"/>
</dbReference>
<dbReference type="GO" id="GO:0016407">
    <property type="term" value="F:acetyltransferase activity"/>
    <property type="evidence" value="ECO:0007669"/>
    <property type="project" value="TreeGrafter"/>
</dbReference>
<dbReference type="Gene3D" id="4.10.320.10">
    <property type="entry name" value="E3-binding domain"/>
    <property type="match status" value="1"/>
</dbReference>
<dbReference type="SUPFAM" id="SSF51230">
    <property type="entry name" value="Single hybrid motif"/>
    <property type="match status" value="1"/>
</dbReference>
<dbReference type="Pfam" id="PF00364">
    <property type="entry name" value="Biotin_lipoyl"/>
    <property type="match status" value="1"/>
</dbReference>
<evidence type="ECO:0000256" key="2">
    <source>
        <dbReference type="ARBA" id="ARBA00004305"/>
    </source>
</evidence>
<evidence type="ECO:0000313" key="15">
    <source>
        <dbReference type="Proteomes" id="UP000275078"/>
    </source>
</evidence>
<dbReference type="SUPFAM" id="SSF52777">
    <property type="entry name" value="CoA-dependent acyltransferases"/>
    <property type="match status" value="1"/>
</dbReference>
<keyword evidence="15" id="KW-1185">Reference proteome</keyword>
<dbReference type="AlphaFoldDB" id="A0A3N4ID98"/>
<evidence type="ECO:0000259" key="13">
    <source>
        <dbReference type="PROSITE" id="PS51826"/>
    </source>
</evidence>
<evidence type="ECO:0000256" key="9">
    <source>
        <dbReference type="ARBA" id="ARBA00051775"/>
    </source>
</evidence>
<evidence type="ECO:0000256" key="8">
    <source>
        <dbReference type="ARBA" id="ARBA00023315"/>
    </source>
</evidence>
<evidence type="ECO:0000256" key="11">
    <source>
        <dbReference type="SAM" id="MobiDB-lite"/>
    </source>
</evidence>
<dbReference type="InterPro" id="IPR023213">
    <property type="entry name" value="CAT-like_dom_sf"/>
</dbReference>
<dbReference type="SUPFAM" id="SSF47005">
    <property type="entry name" value="Peripheral subunit-binding domain of 2-oxo acid dehydrogenase complex"/>
    <property type="match status" value="1"/>
</dbReference>
<feature type="domain" description="Peripheral subunit-binding (PSBD)" evidence="13">
    <location>
        <begin position="174"/>
        <end position="211"/>
    </location>
</feature>
<keyword evidence="6" id="KW-0809">Transit peptide</keyword>
<dbReference type="InterPro" id="IPR003016">
    <property type="entry name" value="2-oxoA_DH_lipoyl-BS"/>
</dbReference>
<dbReference type="Pfam" id="PF00198">
    <property type="entry name" value="2-oxoacid_dh"/>
    <property type="match status" value="1"/>
</dbReference>
<dbReference type="CDD" id="cd06849">
    <property type="entry name" value="lipoyl_domain"/>
    <property type="match status" value="1"/>
</dbReference>
<dbReference type="EC" id="2.3.1.-" evidence="10"/>
<proteinExistence type="inferred from homology"/>
<sequence length="476" mass="50912">MSTARTLSALLRRPNTILHPSRLPSPQTHLRYFSHAQRLQAIKPFLLADIGEGIRECEVIQWFIQPGTRVEQFDKLCEVQSDKASVEITSRYDGVVKKLHYEPGDMAIVGKPLVDIDVDGEITDEVPEVAETPADQAIPSQPRAKAAEIVAESTSTPSPVSSTAPTTPSRHASLATPAVRRVCREFGVDITKVTGTGKDGRVLKEDVFKHLDESDSASRPATTPITPTSASPASASLEETTVPLTGIQAAMFRTMTASLQIPHFLYSDELNLTPLTSLRHTLNASLARSQGSAFIKLSYLPFIIKSVSTMLHTYPILNARVDTTGPKPAVIMRPSHNIGVAVDTPQGLVVPNIKNVQNLSILEIAAELQRLSTLARAGKLSPADLKGGTITVSNIGNIGGTVVSPVIVPSEVCIVGIGKGRTVPAFDESGNVVKRLVANLSWSADHRVVDGATVARAAELVRGGVEAPGELLVRLK</sequence>
<comment type="cofactor">
    <cofactor evidence="1 10">
        <name>(R)-lipoate</name>
        <dbReference type="ChEBI" id="CHEBI:83088"/>
    </cofactor>
</comment>
<feature type="domain" description="Lipoyl-binding" evidence="12">
    <location>
        <begin position="42"/>
        <end position="117"/>
    </location>
</feature>
<dbReference type="InterPro" id="IPR036625">
    <property type="entry name" value="E3-bd_dom_sf"/>
</dbReference>
<dbReference type="STRING" id="1160509.A0A3N4ID98"/>
<protein>
    <recommendedName>
        <fullName evidence="10">Dihydrolipoamide acetyltransferase component of pyruvate dehydrogenase complex</fullName>
        <ecNumber evidence="10">2.3.1.-</ecNumber>
    </recommendedName>
</protein>
<organism evidence="14 15">
    <name type="scientific">Ascobolus immersus RN42</name>
    <dbReference type="NCBI Taxonomy" id="1160509"/>
    <lineage>
        <taxon>Eukaryota</taxon>
        <taxon>Fungi</taxon>
        <taxon>Dikarya</taxon>
        <taxon>Ascomycota</taxon>
        <taxon>Pezizomycotina</taxon>
        <taxon>Pezizomycetes</taxon>
        <taxon>Pezizales</taxon>
        <taxon>Ascobolaceae</taxon>
        <taxon>Ascobolus</taxon>
    </lineage>
</organism>
<evidence type="ECO:0000256" key="4">
    <source>
        <dbReference type="ARBA" id="ARBA00022679"/>
    </source>
</evidence>
<comment type="catalytic activity">
    <reaction evidence="9">
        <text>N(6)-[(R)-dihydrolipoyl]-L-lysyl-[protein] + 2-methylpropanoyl-CoA = N(6)-[(R)-S(8)-2-methylpropanoyldihydrolipoyl]-L-lysyl-[protein] + CoA</text>
        <dbReference type="Rhea" id="RHEA:18865"/>
        <dbReference type="Rhea" id="RHEA-COMP:10475"/>
        <dbReference type="Rhea" id="RHEA-COMP:10497"/>
        <dbReference type="ChEBI" id="CHEBI:57287"/>
        <dbReference type="ChEBI" id="CHEBI:57338"/>
        <dbReference type="ChEBI" id="CHEBI:83100"/>
        <dbReference type="ChEBI" id="CHEBI:83142"/>
        <dbReference type="EC" id="2.3.1.168"/>
    </reaction>
    <physiologicalReaction direction="left-to-right" evidence="9">
        <dbReference type="Rhea" id="RHEA:18866"/>
    </physiologicalReaction>
</comment>
<keyword evidence="8 10" id="KW-0012">Acyltransferase</keyword>
<keyword evidence="4 10" id="KW-0808">Transferase</keyword>
<dbReference type="InterPro" id="IPR000089">
    <property type="entry name" value="Biotin_lipoyl"/>
</dbReference>
<dbReference type="GO" id="GO:0005759">
    <property type="term" value="C:mitochondrial matrix"/>
    <property type="evidence" value="ECO:0007669"/>
    <property type="project" value="UniProtKB-SubCell"/>
</dbReference>
<dbReference type="EMBL" id="ML119673">
    <property type="protein sequence ID" value="RPA82201.1"/>
    <property type="molecule type" value="Genomic_DNA"/>
</dbReference>
<dbReference type="FunFam" id="4.10.320.10:FF:000002">
    <property type="entry name" value="Dihydrolipoamide acetyltransferase component of pyruvate dehydrogenase complex"/>
    <property type="match status" value="1"/>
</dbReference>
<feature type="region of interest" description="Disordered" evidence="11">
    <location>
        <begin position="130"/>
        <end position="176"/>
    </location>
</feature>
<dbReference type="GO" id="GO:0031405">
    <property type="term" value="F:lipoic acid binding"/>
    <property type="evidence" value="ECO:0007669"/>
    <property type="project" value="TreeGrafter"/>
</dbReference>
<keyword evidence="5 10" id="KW-0450">Lipoyl</keyword>
<dbReference type="Gene3D" id="3.30.559.10">
    <property type="entry name" value="Chloramphenicol acetyltransferase-like domain"/>
    <property type="match status" value="1"/>
</dbReference>
<dbReference type="PROSITE" id="PS50968">
    <property type="entry name" value="BIOTINYL_LIPOYL"/>
    <property type="match status" value="1"/>
</dbReference>
<evidence type="ECO:0000256" key="1">
    <source>
        <dbReference type="ARBA" id="ARBA00001938"/>
    </source>
</evidence>
<dbReference type="GO" id="GO:0005829">
    <property type="term" value="C:cytosol"/>
    <property type="evidence" value="ECO:0007669"/>
    <property type="project" value="UniProtKB-ARBA"/>
</dbReference>
<dbReference type="Pfam" id="PF02817">
    <property type="entry name" value="E3_binding"/>
    <property type="match status" value="1"/>
</dbReference>
<dbReference type="GO" id="GO:0043754">
    <property type="term" value="F:dihydrolipoamide branched chain acyltransferase activity"/>
    <property type="evidence" value="ECO:0007669"/>
    <property type="project" value="UniProtKB-EC"/>
</dbReference>
<dbReference type="PANTHER" id="PTHR43178:SF5">
    <property type="entry name" value="LIPOAMIDE ACYLTRANSFERASE COMPONENT OF BRANCHED-CHAIN ALPHA-KETO ACID DEHYDROGENASE COMPLEX, MITOCHONDRIAL"/>
    <property type="match status" value="1"/>
</dbReference>
<evidence type="ECO:0000256" key="5">
    <source>
        <dbReference type="ARBA" id="ARBA00022823"/>
    </source>
</evidence>
<dbReference type="Gene3D" id="2.40.50.100">
    <property type="match status" value="1"/>
</dbReference>
<dbReference type="PANTHER" id="PTHR43178">
    <property type="entry name" value="DIHYDROLIPOAMIDE ACETYLTRANSFERASE COMPONENT OF PYRUVATE DEHYDROGENASE COMPLEX"/>
    <property type="match status" value="1"/>
</dbReference>
<comment type="similarity">
    <text evidence="3 10">Belongs to the 2-oxoacid dehydrogenase family.</text>
</comment>
<dbReference type="GO" id="GO:0045333">
    <property type="term" value="P:cellular respiration"/>
    <property type="evidence" value="ECO:0007669"/>
    <property type="project" value="UniProtKB-ARBA"/>
</dbReference>
<accession>A0A3N4ID98</accession>
<feature type="region of interest" description="Disordered" evidence="11">
    <location>
        <begin position="212"/>
        <end position="237"/>
    </location>
</feature>
<dbReference type="PROSITE" id="PS51826">
    <property type="entry name" value="PSBD"/>
    <property type="match status" value="1"/>
</dbReference>
<evidence type="ECO:0000256" key="6">
    <source>
        <dbReference type="ARBA" id="ARBA00022946"/>
    </source>
</evidence>
<dbReference type="InterPro" id="IPR004167">
    <property type="entry name" value="PSBD"/>
</dbReference>
<evidence type="ECO:0000256" key="10">
    <source>
        <dbReference type="RuleBase" id="RU003423"/>
    </source>
</evidence>
<evidence type="ECO:0000256" key="7">
    <source>
        <dbReference type="ARBA" id="ARBA00023128"/>
    </source>
</evidence>
<dbReference type="InterPro" id="IPR001078">
    <property type="entry name" value="2-oxoacid_DH_actylTfrase"/>
</dbReference>
<reference evidence="14 15" key="1">
    <citation type="journal article" date="2018" name="Nat. Ecol. Evol.">
        <title>Pezizomycetes genomes reveal the molecular basis of ectomycorrhizal truffle lifestyle.</title>
        <authorList>
            <person name="Murat C."/>
            <person name="Payen T."/>
            <person name="Noel B."/>
            <person name="Kuo A."/>
            <person name="Morin E."/>
            <person name="Chen J."/>
            <person name="Kohler A."/>
            <person name="Krizsan K."/>
            <person name="Balestrini R."/>
            <person name="Da Silva C."/>
            <person name="Montanini B."/>
            <person name="Hainaut M."/>
            <person name="Levati E."/>
            <person name="Barry K.W."/>
            <person name="Belfiori B."/>
            <person name="Cichocki N."/>
            <person name="Clum A."/>
            <person name="Dockter R.B."/>
            <person name="Fauchery L."/>
            <person name="Guy J."/>
            <person name="Iotti M."/>
            <person name="Le Tacon F."/>
            <person name="Lindquist E.A."/>
            <person name="Lipzen A."/>
            <person name="Malagnac F."/>
            <person name="Mello A."/>
            <person name="Molinier V."/>
            <person name="Miyauchi S."/>
            <person name="Poulain J."/>
            <person name="Riccioni C."/>
            <person name="Rubini A."/>
            <person name="Sitrit Y."/>
            <person name="Splivallo R."/>
            <person name="Traeger S."/>
            <person name="Wang M."/>
            <person name="Zifcakova L."/>
            <person name="Wipf D."/>
            <person name="Zambonelli A."/>
            <person name="Paolocci F."/>
            <person name="Nowrousian M."/>
            <person name="Ottonello S."/>
            <person name="Baldrian P."/>
            <person name="Spatafora J.W."/>
            <person name="Henrissat B."/>
            <person name="Nagy L.G."/>
            <person name="Aury J.M."/>
            <person name="Wincker P."/>
            <person name="Grigoriev I.V."/>
            <person name="Bonfante P."/>
            <person name="Martin F.M."/>
        </authorList>
    </citation>
    <scope>NUCLEOTIDE SEQUENCE [LARGE SCALE GENOMIC DNA]</scope>
    <source>
        <strain evidence="14 15">RN42</strain>
    </source>
</reference>
<keyword evidence="7" id="KW-0496">Mitochondrion</keyword>
<dbReference type="OrthoDB" id="15567at2759"/>
<comment type="subcellular location">
    <subcellularLocation>
        <location evidence="2">Mitochondrion matrix</location>
    </subcellularLocation>
</comment>
<dbReference type="InterPro" id="IPR011053">
    <property type="entry name" value="Single_hybrid_motif"/>
</dbReference>
<evidence type="ECO:0000259" key="12">
    <source>
        <dbReference type="PROSITE" id="PS50968"/>
    </source>
</evidence>
<dbReference type="Proteomes" id="UP000275078">
    <property type="component" value="Unassembled WGS sequence"/>
</dbReference>
<feature type="compositionally biased region" description="Low complexity" evidence="11">
    <location>
        <begin position="217"/>
        <end position="236"/>
    </location>
</feature>
<dbReference type="InterPro" id="IPR050743">
    <property type="entry name" value="2-oxoacid_DH_E2_comp"/>
</dbReference>
<name>A0A3N4ID98_ASCIM</name>